<sequence>YLWSKKETLLLLQIYREYKDKFYDGKNSVKQYWEKIAKIMQDKGYNITGVKCSTKFQAMKRTFKNISDHNKKSENNRKQWEYFE</sequence>
<dbReference type="OrthoDB" id="7553388at2759"/>
<gene>
    <name evidence="2" type="ORF">EAG_13063</name>
</gene>
<evidence type="ECO:0000259" key="1">
    <source>
        <dbReference type="Pfam" id="PF13837"/>
    </source>
</evidence>
<proteinExistence type="predicted"/>
<dbReference type="Pfam" id="PF13837">
    <property type="entry name" value="Myb_DNA-bind_4"/>
    <property type="match status" value="1"/>
</dbReference>
<evidence type="ECO:0000313" key="2">
    <source>
        <dbReference type="EMBL" id="EFN72325.1"/>
    </source>
</evidence>
<dbReference type="AlphaFoldDB" id="E2A2L4"/>
<evidence type="ECO:0000313" key="3">
    <source>
        <dbReference type="Proteomes" id="UP000000311"/>
    </source>
</evidence>
<keyword evidence="3" id="KW-1185">Reference proteome</keyword>
<dbReference type="PANTHER" id="PTHR47595:SF1">
    <property type="entry name" value="MYB_SANT-LIKE DNA-BINDING DOMAIN-CONTAINING PROTEIN"/>
    <property type="match status" value="1"/>
</dbReference>
<name>E2A2L4_CAMFO</name>
<dbReference type="InterPro" id="IPR044822">
    <property type="entry name" value="Myb_DNA-bind_4"/>
</dbReference>
<dbReference type="Proteomes" id="UP000000311">
    <property type="component" value="Unassembled WGS sequence"/>
</dbReference>
<protein>
    <recommendedName>
        <fullName evidence="1">Myb/SANT-like DNA-binding domain-containing protein</fullName>
    </recommendedName>
</protein>
<dbReference type="Gene3D" id="1.10.10.60">
    <property type="entry name" value="Homeodomain-like"/>
    <property type="match status" value="1"/>
</dbReference>
<reference evidence="2 3" key="1">
    <citation type="journal article" date="2010" name="Science">
        <title>Genomic comparison of the ants Camponotus floridanus and Harpegnathos saltator.</title>
        <authorList>
            <person name="Bonasio R."/>
            <person name="Zhang G."/>
            <person name="Ye C."/>
            <person name="Mutti N.S."/>
            <person name="Fang X."/>
            <person name="Qin N."/>
            <person name="Donahue G."/>
            <person name="Yang P."/>
            <person name="Li Q."/>
            <person name="Li C."/>
            <person name="Zhang P."/>
            <person name="Huang Z."/>
            <person name="Berger S.L."/>
            <person name="Reinberg D."/>
            <person name="Wang J."/>
            <person name="Liebig J."/>
        </authorList>
    </citation>
    <scope>NUCLEOTIDE SEQUENCE [LARGE SCALE GENOMIC DNA]</scope>
    <source>
        <strain evidence="3">C129</strain>
    </source>
</reference>
<feature type="non-terminal residue" evidence="2">
    <location>
        <position position="1"/>
    </location>
</feature>
<feature type="non-terminal residue" evidence="2">
    <location>
        <position position="84"/>
    </location>
</feature>
<dbReference type="InParanoid" id="E2A2L4"/>
<accession>E2A2L4</accession>
<dbReference type="EMBL" id="GL436122">
    <property type="protein sequence ID" value="EFN72325.1"/>
    <property type="molecule type" value="Genomic_DNA"/>
</dbReference>
<organism evidence="3">
    <name type="scientific">Camponotus floridanus</name>
    <name type="common">Florida carpenter ant</name>
    <dbReference type="NCBI Taxonomy" id="104421"/>
    <lineage>
        <taxon>Eukaryota</taxon>
        <taxon>Metazoa</taxon>
        <taxon>Ecdysozoa</taxon>
        <taxon>Arthropoda</taxon>
        <taxon>Hexapoda</taxon>
        <taxon>Insecta</taxon>
        <taxon>Pterygota</taxon>
        <taxon>Neoptera</taxon>
        <taxon>Endopterygota</taxon>
        <taxon>Hymenoptera</taxon>
        <taxon>Apocrita</taxon>
        <taxon>Aculeata</taxon>
        <taxon>Formicoidea</taxon>
        <taxon>Formicidae</taxon>
        <taxon>Formicinae</taxon>
        <taxon>Camponotus</taxon>
    </lineage>
</organism>
<dbReference type="OMA" id="MERFEEP"/>
<dbReference type="PANTHER" id="PTHR47595">
    <property type="entry name" value="HEAT SHOCK 70 KDA PROTEIN 14"/>
    <property type="match status" value="1"/>
</dbReference>
<feature type="domain" description="Myb/SANT-like DNA-binding" evidence="1">
    <location>
        <begin position="3"/>
        <end position="84"/>
    </location>
</feature>